<keyword evidence="1" id="KW-0472">Membrane</keyword>
<comment type="caution">
    <text evidence="3">The sequence shown here is derived from an EMBL/GenBank/DDBJ whole genome shotgun (WGS) entry which is preliminary data.</text>
</comment>
<gene>
    <name evidence="3" type="ORF">GNQ08_20470</name>
</gene>
<dbReference type="Pfam" id="PF14297">
    <property type="entry name" value="Lin1244_N"/>
    <property type="match status" value="1"/>
</dbReference>
<protein>
    <submittedName>
        <fullName evidence="3">DUF4373 domain-containing protein</fullName>
    </submittedName>
</protein>
<keyword evidence="1" id="KW-1133">Transmembrane helix</keyword>
<evidence type="ECO:0000259" key="2">
    <source>
        <dbReference type="Pfam" id="PF14297"/>
    </source>
</evidence>
<dbReference type="AlphaFoldDB" id="A0A6N8EX26"/>
<dbReference type="EMBL" id="WNZZ01000017">
    <property type="protein sequence ID" value="MUG24746.1"/>
    <property type="molecule type" value="Genomic_DNA"/>
</dbReference>
<sequence length="262" mass="29961">MGEEGMKGTDFLPHTANARNNLSTLLAVYGGAGYGWYWILMEMMWQAAGRRLDMPGKYAINTYAAQMHTDIGTAEAFINFCISKIGLFESDGTHFWSPTLCSMAAGPGKGRKRPEYPEDSTYYRMAVYFKQKVDEMAATEGLTHLTDRTNLQAWADDFRKLVERDKQEDRELIKSVMDWVVKDDFWKSNILSAEKFRAKFPRLVIEMRSRPPEGQQRRRTGYSGKTAIPIVEADSTQQPTPEELAELMRLAEEMQAKKMGKR</sequence>
<evidence type="ECO:0000313" key="4">
    <source>
        <dbReference type="Proteomes" id="UP000442469"/>
    </source>
</evidence>
<proteinExistence type="predicted"/>
<dbReference type="Proteomes" id="UP000442469">
    <property type="component" value="Unassembled WGS sequence"/>
</dbReference>
<name>A0A6N8EX26_PAEMA</name>
<evidence type="ECO:0000256" key="1">
    <source>
        <dbReference type="SAM" id="Phobius"/>
    </source>
</evidence>
<feature type="domain" description="Lin1244/Lin1753-like N-terminal" evidence="2">
    <location>
        <begin position="15"/>
        <end position="98"/>
    </location>
</feature>
<reference evidence="3 4" key="1">
    <citation type="submission" date="2019-11" db="EMBL/GenBank/DDBJ databases">
        <title>Draft genome sequences of five Paenibacillus species of dairy origin.</title>
        <authorList>
            <person name="Olajide A.M."/>
            <person name="Chen S."/>
            <person name="Lapointe G."/>
        </authorList>
    </citation>
    <scope>NUCLEOTIDE SEQUENCE [LARGE SCALE GENOMIC DNA]</scope>
    <source>
        <strain evidence="3 4">3CT49</strain>
    </source>
</reference>
<feature type="transmembrane region" description="Helical" evidence="1">
    <location>
        <begin position="22"/>
        <end position="41"/>
    </location>
</feature>
<accession>A0A6N8EX26</accession>
<evidence type="ECO:0000313" key="3">
    <source>
        <dbReference type="EMBL" id="MUG24746.1"/>
    </source>
</evidence>
<keyword evidence="1" id="KW-0812">Transmembrane</keyword>
<dbReference type="InterPro" id="IPR025400">
    <property type="entry name" value="Lin1244/Lin1753-like_N"/>
</dbReference>
<organism evidence="3 4">
    <name type="scientific">Paenibacillus macerans</name>
    <name type="common">Bacillus macerans</name>
    <dbReference type="NCBI Taxonomy" id="44252"/>
    <lineage>
        <taxon>Bacteria</taxon>
        <taxon>Bacillati</taxon>
        <taxon>Bacillota</taxon>
        <taxon>Bacilli</taxon>
        <taxon>Bacillales</taxon>
        <taxon>Paenibacillaceae</taxon>
        <taxon>Paenibacillus</taxon>
    </lineage>
</organism>